<dbReference type="Pfam" id="PF20706">
    <property type="entry name" value="GT4-conflict"/>
    <property type="match status" value="1"/>
</dbReference>
<dbReference type="Gene3D" id="3.40.50.2000">
    <property type="entry name" value="Glycogen Phosphorylase B"/>
    <property type="match status" value="2"/>
</dbReference>
<dbReference type="CDD" id="cd03801">
    <property type="entry name" value="GT4_PimA-like"/>
    <property type="match status" value="1"/>
</dbReference>
<keyword evidence="2" id="KW-1185">Reference proteome</keyword>
<dbReference type="GO" id="GO:0016757">
    <property type="term" value="F:glycosyltransferase activity"/>
    <property type="evidence" value="ECO:0007669"/>
    <property type="project" value="TreeGrafter"/>
</dbReference>
<dbReference type="SUPFAM" id="SSF53756">
    <property type="entry name" value="UDP-Glycosyltransferase/glycogen phosphorylase"/>
    <property type="match status" value="1"/>
</dbReference>
<gene>
    <name evidence="1" type="ORF">EV192_10223</name>
</gene>
<name>A0A4R2JX26_9PSEU</name>
<dbReference type="InterPro" id="IPR050194">
    <property type="entry name" value="Glycosyltransferase_grp1"/>
</dbReference>
<dbReference type="PANTHER" id="PTHR45947">
    <property type="entry name" value="SULFOQUINOVOSYL TRANSFERASE SQD2"/>
    <property type="match status" value="1"/>
</dbReference>
<comment type="caution">
    <text evidence="1">The sequence shown here is derived from an EMBL/GenBank/DDBJ whole genome shotgun (WGS) entry which is preliminary data.</text>
</comment>
<dbReference type="Proteomes" id="UP000295680">
    <property type="component" value="Unassembled WGS sequence"/>
</dbReference>
<organism evidence="1 2">
    <name type="scientific">Actinocrispum wychmicini</name>
    <dbReference type="NCBI Taxonomy" id="1213861"/>
    <lineage>
        <taxon>Bacteria</taxon>
        <taxon>Bacillati</taxon>
        <taxon>Actinomycetota</taxon>
        <taxon>Actinomycetes</taxon>
        <taxon>Pseudonocardiales</taxon>
        <taxon>Pseudonocardiaceae</taxon>
        <taxon>Actinocrispum</taxon>
    </lineage>
</organism>
<sequence>MLCDEWLPRHGGISSFHRSLAIALVTAGYRIASLVLTASPAEHADAEHHGVRLITAVDTPGGPNWYVCPDKVREFAPDVVIGHDRVSGNAAWCYAKVQFPGARLVHIVHTAPAEIEPHKGNNETTRIIEQREDFTRRLAADADVVAAVGPRLTRTTQSVIDDGYGTVQVVRLDPGLTVPAAAEGRRRRVPATSSVLMLGRTNEIRLKGQDIAAKAVAVLAASSDIPTLCLRVRGAPADECDRLRAHLAGLAGAPADLISVLPFVPDRDRLDIELNQAALCVMPSTVEGFGLVAQEAIAAGTPVLVSSRSGIAELLAEQLGWSAEPLIVPVTGDVDRDAAAWADAMRRTLTDLSGAFDHAHHIRELLAPRLRWNAVVDRLAGTNRPGSAVHLG</sequence>
<protein>
    <submittedName>
        <fullName evidence="1">Glycosyltransferase involved in cell wall biosynthesis</fullName>
    </submittedName>
</protein>
<dbReference type="PANTHER" id="PTHR45947:SF3">
    <property type="entry name" value="SULFOQUINOVOSYL TRANSFERASE SQD2"/>
    <property type="match status" value="1"/>
</dbReference>
<proteinExistence type="predicted"/>
<reference evidence="1 2" key="1">
    <citation type="submission" date="2019-03" db="EMBL/GenBank/DDBJ databases">
        <title>Genomic Encyclopedia of Type Strains, Phase IV (KMG-IV): sequencing the most valuable type-strain genomes for metagenomic binning, comparative biology and taxonomic classification.</title>
        <authorList>
            <person name="Goeker M."/>
        </authorList>
    </citation>
    <scope>NUCLEOTIDE SEQUENCE [LARGE SCALE GENOMIC DNA]</scope>
    <source>
        <strain evidence="1 2">DSM 45934</strain>
    </source>
</reference>
<dbReference type="EMBL" id="SLWS01000002">
    <property type="protein sequence ID" value="TCO61886.1"/>
    <property type="molecule type" value="Genomic_DNA"/>
</dbReference>
<evidence type="ECO:0000313" key="1">
    <source>
        <dbReference type="EMBL" id="TCO61886.1"/>
    </source>
</evidence>
<keyword evidence="1" id="KW-0808">Transferase</keyword>
<evidence type="ECO:0000313" key="2">
    <source>
        <dbReference type="Proteomes" id="UP000295680"/>
    </source>
</evidence>
<accession>A0A4R2JX26</accession>
<dbReference type="AlphaFoldDB" id="A0A4R2JX26"/>